<evidence type="ECO:0000259" key="3">
    <source>
        <dbReference type="SMART" id="SM00829"/>
    </source>
</evidence>
<dbReference type="Gene3D" id="3.40.50.720">
    <property type="entry name" value="NAD(P)-binding Rossmann-like Domain"/>
    <property type="match status" value="1"/>
</dbReference>
<dbReference type="InterPro" id="IPR011032">
    <property type="entry name" value="GroES-like_sf"/>
</dbReference>
<dbReference type="Pfam" id="PF00107">
    <property type="entry name" value="ADH_zinc_N"/>
    <property type="match status" value="1"/>
</dbReference>
<reference evidence="4 5" key="1">
    <citation type="submission" date="2024-09" db="EMBL/GenBank/DDBJ databases">
        <authorList>
            <person name="Sun Q."/>
            <person name="Mori K."/>
        </authorList>
    </citation>
    <scope>NUCLEOTIDE SEQUENCE [LARGE SCALE GENOMIC DNA]</scope>
    <source>
        <strain evidence="4 5">JCM 3143</strain>
    </source>
</reference>
<dbReference type="Pfam" id="PF08240">
    <property type="entry name" value="ADH_N"/>
    <property type="match status" value="1"/>
</dbReference>
<dbReference type="SUPFAM" id="SSF51735">
    <property type="entry name" value="NAD(P)-binding Rossmann-fold domains"/>
    <property type="match status" value="1"/>
</dbReference>
<dbReference type="Proteomes" id="UP001589532">
    <property type="component" value="Unassembled WGS sequence"/>
</dbReference>
<dbReference type="PANTHER" id="PTHR48106">
    <property type="entry name" value="QUINONE OXIDOREDUCTASE PIG3-RELATED"/>
    <property type="match status" value="1"/>
</dbReference>
<dbReference type="SMART" id="SM00829">
    <property type="entry name" value="PKS_ER"/>
    <property type="match status" value="1"/>
</dbReference>
<dbReference type="PANTHER" id="PTHR48106:SF13">
    <property type="entry name" value="QUINONE OXIDOREDUCTASE-RELATED"/>
    <property type="match status" value="1"/>
</dbReference>
<evidence type="ECO:0000313" key="5">
    <source>
        <dbReference type="Proteomes" id="UP001589532"/>
    </source>
</evidence>
<evidence type="ECO:0000256" key="1">
    <source>
        <dbReference type="ARBA" id="ARBA00022857"/>
    </source>
</evidence>
<feature type="domain" description="Enoyl reductase (ER)" evidence="3">
    <location>
        <begin position="10"/>
        <end position="320"/>
    </location>
</feature>
<evidence type="ECO:0000313" key="4">
    <source>
        <dbReference type="EMBL" id="MFB9629619.1"/>
    </source>
</evidence>
<proteinExistence type="predicted"/>
<keyword evidence="1" id="KW-0521">NADP</keyword>
<dbReference type="InterPro" id="IPR020843">
    <property type="entry name" value="ER"/>
</dbReference>
<organism evidence="4 5">
    <name type="scientific">Nonomuraea helvata</name>
    <dbReference type="NCBI Taxonomy" id="37484"/>
    <lineage>
        <taxon>Bacteria</taxon>
        <taxon>Bacillati</taxon>
        <taxon>Actinomycetota</taxon>
        <taxon>Actinomycetes</taxon>
        <taxon>Streptosporangiales</taxon>
        <taxon>Streptosporangiaceae</taxon>
        <taxon>Nonomuraea</taxon>
    </lineage>
</organism>
<comment type="caution">
    <text evidence="4">The sequence shown here is derived from an EMBL/GenBank/DDBJ whole genome shotgun (WGS) entry which is preliminary data.</text>
</comment>
<dbReference type="SUPFAM" id="SSF50129">
    <property type="entry name" value="GroES-like"/>
    <property type="match status" value="1"/>
</dbReference>
<keyword evidence="2" id="KW-0560">Oxidoreductase</keyword>
<dbReference type="RefSeq" id="WP_344990104.1">
    <property type="nucleotide sequence ID" value="NZ_BAAAXV010000005.1"/>
</dbReference>
<dbReference type="EMBL" id="JBHMBW010000062">
    <property type="protein sequence ID" value="MFB9629619.1"/>
    <property type="molecule type" value="Genomic_DNA"/>
</dbReference>
<dbReference type="InterPro" id="IPR036291">
    <property type="entry name" value="NAD(P)-bd_dom_sf"/>
</dbReference>
<evidence type="ECO:0000256" key="2">
    <source>
        <dbReference type="ARBA" id="ARBA00023002"/>
    </source>
</evidence>
<name>A0ABV5SF63_9ACTN</name>
<accession>A0ABV5SF63</accession>
<keyword evidence="5" id="KW-1185">Reference proteome</keyword>
<dbReference type="InterPro" id="IPR013154">
    <property type="entry name" value="ADH-like_N"/>
</dbReference>
<sequence length="322" mass="32288">MRAVWLREFGGPEVLVPGEAPDPEPGPGQVVVQVAAIGIPFVETQIRSGSAPVPLPVPPIIPGNGVGGTVIAVGPEADPALAGRRVVTSLGGSGGYAEKAVAEAAGLIPVPDGLGLNDAVALLADGRTALGLHRSAEPRPGEWVLVESAAGGLGTLLVQLALGAGAQVIATASSRRKLDLAAKLGAHVTLDYTEPGWDERARRATGGAGVQVAYDGVGGEIGRTSFGLVAPGGRFLMFGAAGGSLTDVSSAEFLRRGVDLITGRRLFASPAAMRALAADALAEAAAGRLSPVIGQTYPLARAAEAHAAIEARTALGKTLLIP</sequence>
<gene>
    <name evidence="4" type="ORF">ACFFSA_41660</name>
</gene>
<protein>
    <submittedName>
        <fullName evidence="4">Zinc-binding dehydrogenase</fullName>
    </submittedName>
</protein>
<dbReference type="InterPro" id="IPR013149">
    <property type="entry name" value="ADH-like_C"/>
</dbReference>
<dbReference type="Gene3D" id="3.90.180.10">
    <property type="entry name" value="Medium-chain alcohol dehydrogenases, catalytic domain"/>
    <property type="match status" value="1"/>
</dbReference>